<accession>A0AAE3XMY1</accession>
<evidence type="ECO:0000259" key="3">
    <source>
        <dbReference type="Pfam" id="PF01557"/>
    </source>
</evidence>
<keyword evidence="2" id="KW-0479">Metal-binding</keyword>
<dbReference type="GO" id="GO:0018773">
    <property type="term" value="F:acetylpyruvate hydrolase activity"/>
    <property type="evidence" value="ECO:0007669"/>
    <property type="project" value="TreeGrafter"/>
</dbReference>
<sequence>MRILRVRDIEDRVCYACLQADGSLLEIMNSIYSEKKELGSQIELKEILSPLKPSNIIGIGLNYRKHAEELGLAFPKFPVVFYKQNSSIQDPNLPIRLPSQLKSEKVDYEGELAIVIGKKCFNATQENALDYVLGYTIANDVSARDWQMEFGGSQWCRGKSFDTFCPLGPAIVTKDVISNPDKLKLSTFLNDNKVQESNTEDMIFSVPEIIEFLSADTTLEPGTVILTGTPEGVGQSTGRFLQAGDHISVEIENIGRIDNPVQ</sequence>
<dbReference type="GO" id="GO:0046872">
    <property type="term" value="F:metal ion binding"/>
    <property type="evidence" value="ECO:0007669"/>
    <property type="project" value="UniProtKB-KW"/>
</dbReference>
<dbReference type="RefSeq" id="WP_309939088.1">
    <property type="nucleotide sequence ID" value="NZ_AP025305.1"/>
</dbReference>
<dbReference type="AlphaFoldDB" id="A0AAE3XMY1"/>
<comment type="similarity">
    <text evidence="1">Belongs to the FAH family.</text>
</comment>
<dbReference type="GO" id="GO:0016853">
    <property type="term" value="F:isomerase activity"/>
    <property type="evidence" value="ECO:0007669"/>
    <property type="project" value="UniProtKB-ARBA"/>
</dbReference>
<evidence type="ECO:0000313" key="5">
    <source>
        <dbReference type="Proteomes" id="UP001185092"/>
    </source>
</evidence>
<comment type="caution">
    <text evidence="4">The sequence shown here is derived from an EMBL/GenBank/DDBJ whole genome shotgun (WGS) entry which is preliminary data.</text>
</comment>
<dbReference type="InterPro" id="IPR011234">
    <property type="entry name" value="Fumarylacetoacetase-like_C"/>
</dbReference>
<evidence type="ECO:0000313" key="4">
    <source>
        <dbReference type="EMBL" id="MDR6239422.1"/>
    </source>
</evidence>
<dbReference type="PANTHER" id="PTHR11820">
    <property type="entry name" value="ACYLPYRUVASE"/>
    <property type="match status" value="1"/>
</dbReference>
<organism evidence="4 5">
    <name type="scientific">Aureibacter tunicatorum</name>
    <dbReference type="NCBI Taxonomy" id="866807"/>
    <lineage>
        <taxon>Bacteria</taxon>
        <taxon>Pseudomonadati</taxon>
        <taxon>Bacteroidota</taxon>
        <taxon>Cytophagia</taxon>
        <taxon>Cytophagales</taxon>
        <taxon>Persicobacteraceae</taxon>
        <taxon>Aureibacter</taxon>
    </lineage>
</organism>
<protein>
    <submittedName>
        <fullName evidence="4">2-keto-4-pentenoate hydratase/2-oxohepta-3-ene-1,7-dioic acid hydratase in catechol pathway</fullName>
    </submittedName>
</protein>
<reference evidence="4" key="1">
    <citation type="submission" date="2023-07" db="EMBL/GenBank/DDBJ databases">
        <title>Genomic Encyclopedia of Type Strains, Phase IV (KMG-IV): sequencing the most valuable type-strain genomes for metagenomic binning, comparative biology and taxonomic classification.</title>
        <authorList>
            <person name="Goeker M."/>
        </authorList>
    </citation>
    <scope>NUCLEOTIDE SEQUENCE</scope>
    <source>
        <strain evidence="4">DSM 26174</strain>
    </source>
</reference>
<dbReference type="InterPro" id="IPR036663">
    <property type="entry name" value="Fumarylacetoacetase_C_sf"/>
</dbReference>
<dbReference type="FunFam" id="3.90.850.10:FF:000002">
    <property type="entry name" value="2-hydroxyhepta-2,4-diene-1,7-dioate isomerase"/>
    <property type="match status" value="1"/>
</dbReference>
<dbReference type="SUPFAM" id="SSF56529">
    <property type="entry name" value="FAH"/>
    <property type="match status" value="1"/>
</dbReference>
<keyword evidence="5" id="KW-1185">Reference proteome</keyword>
<dbReference type="PANTHER" id="PTHR11820:SF7">
    <property type="entry name" value="ACYLPYRUVASE FAHD1, MITOCHONDRIAL"/>
    <property type="match status" value="1"/>
</dbReference>
<feature type="domain" description="Fumarylacetoacetase-like C-terminal" evidence="3">
    <location>
        <begin position="56"/>
        <end position="262"/>
    </location>
</feature>
<proteinExistence type="inferred from homology"/>
<dbReference type="GO" id="GO:0019752">
    <property type="term" value="P:carboxylic acid metabolic process"/>
    <property type="evidence" value="ECO:0007669"/>
    <property type="project" value="UniProtKB-ARBA"/>
</dbReference>
<name>A0AAE3XMY1_9BACT</name>
<evidence type="ECO:0000256" key="2">
    <source>
        <dbReference type="ARBA" id="ARBA00022723"/>
    </source>
</evidence>
<dbReference type="Gene3D" id="3.90.850.10">
    <property type="entry name" value="Fumarylacetoacetase-like, C-terminal domain"/>
    <property type="match status" value="1"/>
</dbReference>
<dbReference type="EMBL" id="JAVDQD010000002">
    <property type="protein sequence ID" value="MDR6239422.1"/>
    <property type="molecule type" value="Genomic_DNA"/>
</dbReference>
<evidence type="ECO:0000256" key="1">
    <source>
        <dbReference type="ARBA" id="ARBA00010211"/>
    </source>
</evidence>
<gene>
    <name evidence="4" type="ORF">HNQ88_002459</name>
</gene>
<dbReference type="Pfam" id="PF01557">
    <property type="entry name" value="FAA_hydrolase"/>
    <property type="match status" value="1"/>
</dbReference>
<dbReference type="Proteomes" id="UP001185092">
    <property type="component" value="Unassembled WGS sequence"/>
</dbReference>